<keyword evidence="1 4" id="KW-0808">Transferase</keyword>
<evidence type="ECO:0000313" key="4">
    <source>
        <dbReference type="EMBL" id="RIP37283.1"/>
    </source>
</evidence>
<dbReference type="InterPro" id="IPR050680">
    <property type="entry name" value="YpeA/RimI_acetyltransf"/>
</dbReference>
<sequence>MIRKCNVTDAEELKQISTKTFDETFRSQNKEENIEQYLKTAFTSKRMIEELENPNSYFYFIYFENELAGYLKVNISDAQTEEIEGNNLEIERIYILKKFQKHGLGKALYDRAIKIAKYLECKGLWLGVWEKNENAIQFYKKLGFYKIDEHVFFMGDEKQTDFIMLKEL</sequence>
<dbReference type="OrthoDB" id="7205533at2"/>
<dbReference type="CDD" id="cd04301">
    <property type="entry name" value="NAT_SF"/>
    <property type="match status" value="1"/>
</dbReference>
<dbReference type="PROSITE" id="PS51186">
    <property type="entry name" value="GNAT"/>
    <property type="match status" value="1"/>
</dbReference>
<dbReference type="RefSeq" id="WP_119484097.1">
    <property type="nucleotide sequence ID" value="NZ_QYJN01000001.1"/>
</dbReference>
<dbReference type="Gene3D" id="3.40.630.30">
    <property type="match status" value="1"/>
</dbReference>
<dbReference type="PANTHER" id="PTHR43420">
    <property type="entry name" value="ACETYLTRANSFERASE"/>
    <property type="match status" value="1"/>
</dbReference>
<organism evidence="4 5">
    <name type="scientific">Staphylococcus gallinarum</name>
    <dbReference type="NCBI Taxonomy" id="1293"/>
    <lineage>
        <taxon>Bacteria</taxon>
        <taxon>Bacillati</taxon>
        <taxon>Bacillota</taxon>
        <taxon>Bacilli</taxon>
        <taxon>Bacillales</taxon>
        <taxon>Staphylococcaceae</taxon>
        <taxon>Staphylococcus</taxon>
    </lineage>
</organism>
<dbReference type="PANTHER" id="PTHR43420:SF47">
    <property type="entry name" value="N-ACETYLTRANSFERASE DOMAIN-CONTAINING PROTEIN"/>
    <property type="match status" value="1"/>
</dbReference>
<dbReference type="InterPro" id="IPR016181">
    <property type="entry name" value="Acyl_CoA_acyltransferase"/>
</dbReference>
<dbReference type="Pfam" id="PF00583">
    <property type="entry name" value="Acetyltransf_1"/>
    <property type="match status" value="1"/>
</dbReference>
<feature type="domain" description="N-acetyltransferase" evidence="3">
    <location>
        <begin position="1"/>
        <end position="168"/>
    </location>
</feature>
<dbReference type="AlphaFoldDB" id="A0A3A0VPD9"/>
<evidence type="ECO:0000259" key="3">
    <source>
        <dbReference type="PROSITE" id="PS51186"/>
    </source>
</evidence>
<evidence type="ECO:0000256" key="1">
    <source>
        <dbReference type="ARBA" id="ARBA00022679"/>
    </source>
</evidence>
<reference evidence="4 5" key="1">
    <citation type="journal article" date="2016" name="Front. Microbiol.">
        <title>Comprehensive Phylogenetic Analysis of Bovine Non-aureus Staphylococci Species Based on Whole-Genome Sequencing.</title>
        <authorList>
            <person name="Naushad S."/>
            <person name="Barkema H.W."/>
            <person name="Luby C."/>
            <person name="Condas L.A."/>
            <person name="Nobrega D.B."/>
            <person name="Carson D.A."/>
            <person name="De Buck J."/>
        </authorList>
    </citation>
    <scope>NUCLEOTIDE SEQUENCE [LARGE SCALE GENOMIC DNA]</scope>
    <source>
        <strain evidence="4 5">SNUC 4781</strain>
    </source>
</reference>
<comment type="caution">
    <text evidence="4">The sequence shown here is derived from an EMBL/GenBank/DDBJ whole genome shotgun (WGS) entry which is preliminary data.</text>
</comment>
<dbReference type="GO" id="GO:0016747">
    <property type="term" value="F:acyltransferase activity, transferring groups other than amino-acyl groups"/>
    <property type="evidence" value="ECO:0007669"/>
    <property type="project" value="InterPro"/>
</dbReference>
<name>A0A3A0VPD9_STAGA</name>
<protein>
    <submittedName>
        <fullName evidence="4">GNAT family N-acetyltransferase</fullName>
    </submittedName>
</protein>
<evidence type="ECO:0000256" key="2">
    <source>
        <dbReference type="ARBA" id="ARBA00023315"/>
    </source>
</evidence>
<gene>
    <name evidence="4" type="ORF">BUZ14_01660</name>
</gene>
<dbReference type="EMBL" id="QYJN01000001">
    <property type="protein sequence ID" value="RIP37283.1"/>
    <property type="molecule type" value="Genomic_DNA"/>
</dbReference>
<dbReference type="Proteomes" id="UP000265541">
    <property type="component" value="Unassembled WGS sequence"/>
</dbReference>
<evidence type="ECO:0000313" key="5">
    <source>
        <dbReference type="Proteomes" id="UP000265541"/>
    </source>
</evidence>
<accession>A0A3A0VPD9</accession>
<dbReference type="SUPFAM" id="SSF55729">
    <property type="entry name" value="Acyl-CoA N-acyltransferases (Nat)"/>
    <property type="match status" value="1"/>
</dbReference>
<keyword evidence="2" id="KW-0012">Acyltransferase</keyword>
<proteinExistence type="predicted"/>
<dbReference type="InterPro" id="IPR000182">
    <property type="entry name" value="GNAT_dom"/>
</dbReference>